<organism evidence="3 4">
    <name type="scientific">Pseudonocardia alni</name>
    <name type="common">Amycolata alni</name>
    <dbReference type="NCBI Taxonomy" id="33907"/>
    <lineage>
        <taxon>Bacteria</taxon>
        <taxon>Bacillati</taxon>
        <taxon>Actinomycetota</taxon>
        <taxon>Actinomycetes</taxon>
        <taxon>Pseudonocardiales</taxon>
        <taxon>Pseudonocardiaceae</taxon>
        <taxon>Pseudonocardia</taxon>
    </lineage>
</organism>
<dbReference type="RefSeq" id="WP_179761153.1">
    <property type="nucleotide sequence ID" value="NZ_BAAAJZ010000001.1"/>
</dbReference>
<dbReference type="Pfam" id="PF05227">
    <property type="entry name" value="CHASE3"/>
    <property type="match status" value="1"/>
</dbReference>
<dbReference type="EMBL" id="JACCCZ010000001">
    <property type="protein sequence ID" value="NYG02162.1"/>
    <property type="molecule type" value="Genomic_DNA"/>
</dbReference>
<feature type="transmembrane region" description="Helical" evidence="1">
    <location>
        <begin position="33"/>
        <end position="52"/>
    </location>
</feature>
<sequence>MARRLRDTLSAPARPVLRYWNDLPMRVQGRITIGLPLVAVLISAGLALTGNLQRVDIETDIQRKFEMTGSLGELTTLMVDAETGMRGYQLTGRTEYLEPFTDASAELPAVLGRLETLATAEPGEKPRTDKLARIAELRDLTSKQMTDLARQRDVVAAGGDTDGEIRQDLAYGKNLMDGIRSRVDQMRTGERELLDDRIEEINQIRLRDYLSVGIALAVAVLARFLAWFLHRNGILRRVDRLADTVRVIREGGSVPEPPPVKRDRMGELEREVHLLEPAAPARRDDAVDGRV</sequence>
<dbReference type="CDD" id="cd19410">
    <property type="entry name" value="HK9-like_sensor"/>
    <property type="match status" value="1"/>
</dbReference>
<keyword evidence="1" id="KW-1133">Transmembrane helix</keyword>
<keyword evidence="1" id="KW-0472">Membrane</keyword>
<dbReference type="InterPro" id="IPR007891">
    <property type="entry name" value="CHASE3"/>
</dbReference>
<name>A0A852W9S6_PSEA5</name>
<evidence type="ECO:0000256" key="1">
    <source>
        <dbReference type="SAM" id="Phobius"/>
    </source>
</evidence>
<dbReference type="Proteomes" id="UP000549695">
    <property type="component" value="Unassembled WGS sequence"/>
</dbReference>
<gene>
    <name evidence="3" type="ORF">HDA37_002447</name>
</gene>
<dbReference type="GeneID" id="98052208"/>
<proteinExistence type="predicted"/>
<keyword evidence="1" id="KW-0812">Transmembrane</keyword>
<comment type="caution">
    <text evidence="3">The sequence shown here is derived from an EMBL/GenBank/DDBJ whole genome shotgun (WGS) entry which is preliminary data.</text>
</comment>
<evidence type="ECO:0000259" key="2">
    <source>
        <dbReference type="Pfam" id="PF05227"/>
    </source>
</evidence>
<evidence type="ECO:0000313" key="3">
    <source>
        <dbReference type="EMBL" id="NYG02162.1"/>
    </source>
</evidence>
<evidence type="ECO:0000313" key="4">
    <source>
        <dbReference type="Proteomes" id="UP000549695"/>
    </source>
</evidence>
<reference evidence="3 4" key="1">
    <citation type="submission" date="2020-07" db="EMBL/GenBank/DDBJ databases">
        <title>Sequencing the genomes of 1000 actinobacteria strains.</title>
        <authorList>
            <person name="Klenk H.-P."/>
        </authorList>
    </citation>
    <scope>NUCLEOTIDE SEQUENCE [LARGE SCALE GENOMIC DNA]</scope>
    <source>
        <strain evidence="3 4">DSM 44749</strain>
    </source>
</reference>
<feature type="transmembrane region" description="Helical" evidence="1">
    <location>
        <begin position="209"/>
        <end position="230"/>
    </location>
</feature>
<feature type="domain" description="CHASE3" evidence="2">
    <location>
        <begin position="60"/>
        <end position="199"/>
    </location>
</feature>
<keyword evidence="4" id="KW-1185">Reference proteome</keyword>
<dbReference type="AlphaFoldDB" id="A0A852W9S6"/>
<accession>A0A852W9S6</accession>
<protein>
    <submittedName>
        <fullName evidence="3">CHASE3 domain sensor protein</fullName>
    </submittedName>
</protein>